<keyword evidence="2" id="KW-1185">Reference proteome</keyword>
<reference evidence="3" key="1">
    <citation type="submission" date="2016-11" db="UniProtKB">
        <authorList>
            <consortium name="WormBaseParasite"/>
        </authorList>
    </citation>
    <scope>IDENTIFICATION</scope>
</reference>
<keyword evidence="1" id="KW-0732">Signal</keyword>
<feature type="chain" id="PRO_5009321903" evidence="1">
    <location>
        <begin position="25"/>
        <end position="237"/>
    </location>
</feature>
<evidence type="ECO:0000256" key="1">
    <source>
        <dbReference type="SAM" id="SignalP"/>
    </source>
</evidence>
<dbReference type="Proteomes" id="UP000095280">
    <property type="component" value="Unplaced"/>
</dbReference>
<evidence type="ECO:0000313" key="3">
    <source>
        <dbReference type="WBParaSite" id="snap_masked-unitig_20596-processed-gene-0.1-mRNA-1"/>
    </source>
</evidence>
<dbReference type="WBParaSite" id="snap_masked-unitig_20596-processed-gene-0.1-mRNA-1">
    <property type="protein sequence ID" value="snap_masked-unitig_20596-processed-gene-0.1-mRNA-1"/>
    <property type="gene ID" value="snap_masked-unitig_20596-processed-gene-0.1"/>
</dbReference>
<protein>
    <submittedName>
        <fullName evidence="3">START domain-containing protein</fullName>
    </submittedName>
</protein>
<evidence type="ECO:0000313" key="2">
    <source>
        <dbReference type="Proteomes" id="UP000095280"/>
    </source>
</evidence>
<dbReference type="AlphaFoldDB" id="A0A1I8JMV3"/>
<proteinExistence type="predicted"/>
<accession>A0A1I8JMV3</accession>
<organism evidence="2 3">
    <name type="scientific">Macrostomum lignano</name>
    <dbReference type="NCBI Taxonomy" id="282301"/>
    <lineage>
        <taxon>Eukaryota</taxon>
        <taxon>Metazoa</taxon>
        <taxon>Spiralia</taxon>
        <taxon>Lophotrochozoa</taxon>
        <taxon>Platyhelminthes</taxon>
        <taxon>Rhabditophora</taxon>
        <taxon>Macrostomorpha</taxon>
        <taxon>Macrostomida</taxon>
        <taxon>Macrostomidae</taxon>
        <taxon>Macrostomum</taxon>
    </lineage>
</organism>
<sequence>VIAANVDIGCAAVAVLALLRFTEASINILDDRAKSSASTGVWRNQNSLMLSRKCTEVLPWTSTSDDQIIAEFDAKFQLNEPEQAEGNKFCRNACLLTTLRPDGSLVCLDAPPRRRSLRAAPATRRLRVVRAPPAARQHRRPSLSPTLLLAPGGQPALPQPASTRLCAQRSRPLSVGDHPIHRGVNFGGRVQQARGWITIGCRWCSVSDTAKTTTPMTRLEEVLHGPAQVPRPLPPTP</sequence>
<name>A0A1I8JMV3_9PLAT</name>
<feature type="signal peptide" evidence="1">
    <location>
        <begin position="1"/>
        <end position="24"/>
    </location>
</feature>